<dbReference type="Pfam" id="PF01041">
    <property type="entry name" value="DegT_DnrJ_EryC1"/>
    <property type="match status" value="2"/>
</dbReference>
<comment type="caution">
    <text evidence="1">The sequence shown here is derived from an EMBL/GenBank/DDBJ whole genome shotgun (WGS) entry which is preliminary data.</text>
</comment>
<dbReference type="InterPro" id="IPR015424">
    <property type="entry name" value="PyrdxlP-dep_Trfase"/>
</dbReference>
<dbReference type="AlphaFoldDB" id="A0A1J5RAE0"/>
<dbReference type="PANTHER" id="PTHR30244">
    <property type="entry name" value="TRANSAMINASE"/>
    <property type="match status" value="1"/>
</dbReference>
<dbReference type="EC" id="2.6.1.100" evidence="1"/>
<reference evidence="1" key="1">
    <citation type="submission" date="2016-10" db="EMBL/GenBank/DDBJ databases">
        <title>Sequence of Gallionella enrichment culture.</title>
        <authorList>
            <person name="Poehlein A."/>
            <person name="Muehling M."/>
            <person name="Daniel R."/>
        </authorList>
    </citation>
    <scope>NUCLEOTIDE SEQUENCE</scope>
</reference>
<dbReference type="GO" id="GO:0000271">
    <property type="term" value="P:polysaccharide biosynthetic process"/>
    <property type="evidence" value="ECO:0007669"/>
    <property type="project" value="TreeGrafter"/>
</dbReference>
<keyword evidence="1" id="KW-0032">Aminotransferase</keyword>
<gene>
    <name evidence="1" type="primary">btrR_5</name>
    <name evidence="1" type="ORF">GALL_314870</name>
</gene>
<dbReference type="EMBL" id="MLJW01000467">
    <property type="protein sequence ID" value="OIQ86643.1"/>
    <property type="molecule type" value="Genomic_DNA"/>
</dbReference>
<keyword evidence="1" id="KW-0808">Transferase</keyword>
<sequence>MTDLMREAPPTAGLPLSWRDFMPGGGALKPGLATFLDQPEVQIESSGTAALVVALTTLKRMSDRRSVVIPAYTCPLVALAVAQCGLKPVVCDSRRNHFDLCPESLAAVCGDDTLAVLVTHLGGRVANVEGAAVIARRAGAYVVEDAAQSLGALWQGRPVGSFGDIGFYSLGVGKGLTIFGGGVLVARSEDMRRRLRATGEEIVPSRIGWEMRRWLELAGYFLLYRPAGLGLAFGMPLRRRLRKGQLIEAVGDDCSAEIPLHRVGAWRKSIGARALKRLPTFLGKTAAQALQRKVRLAAVPGVVLMDDVAGSAGTWPFFLLLMPTRQARDRVLEELWPAGLGVGRLFIHAIPDYSYLSSLFPGADVPNARDFASRALSITNSPWLRDEDFIRICSVLEQAPD</sequence>
<dbReference type="InterPro" id="IPR000653">
    <property type="entry name" value="DegT/StrS_aminotransferase"/>
</dbReference>
<dbReference type="InterPro" id="IPR015421">
    <property type="entry name" value="PyrdxlP-dep_Trfase_major"/>
</dbReference>
<name>A0A1J5RAE0_9ZZZZ</name>
<dbReference type="PANTHER" id="PTHR30244:SF34">
    <property type="entry name" value="DTDP-4-AMINO-4,6-DIDEOXYGALACTOSE TRANSAMINASE"/>
    <property type="match status" value="1"/>
</dbReference>
<dbReference type="Gene3D" id="3.40.640.10">
    <property type="entry name" value="Type I PLP-dependent aspartate aminotransferase-like (Major domain)"/>
    <property type="match status" value="1"/>
</dbReference>
<evidence type="ECO:0000313" key="1">
    <source>
        <dbReference type="EMBL" id="OIQ86643.1"/>
    </source>
</evidence>
<dbReference type="SUPFAM" id="SSF53383">
    <property type="entry name" value="PLP-dependent transferases"/>
    <property type="match status" value="1"/>
</dbReference>
<dbReference type="PIRSF" id="PIRSF000390">
    <property type="entry name" value="PLP_StrS"/>
    <property type="match status" value="1"/>
</dbReference>
<dbReference type="GO" id="GO:0030170">
    <property type="term" value="F:pyridoxal phosphate binding"/>
    <property type="evidence" value="ECO:0007669"/>
    <property type="project" value="TreeGrafter"/>
</dbReference>
<organism evidence="1">
    <name type="scientific">mine drainage metagenome</name>
    <dbReference type="NCBI Taxonomy" id="410659"/>
    <lineage>
        <taxon>unclassified sequences</taxon>
        <taxon>metagenomes</taxon>
        <taxon>ecological metagenomes</taxon>
    </lineage>
</organism>
<proteinExistence type="predicted"/>
<protein>
    <submittedName>
        <fullName evidence="1">L-glutamine:2-deoxy-scyllo-inosose aminotransferase</fullName>
        <ecNumber evidence="1">2.6.1.100</ecNumber>
        <ecNumber evidence="1">2.6.1.101</ecNumber>
    </submittedName>
</protein>
<dbReference type="InterPro" id="IPR015422">
    <property type="entry name" value="PyrdxlP-dep_Trfase_small"/>
</dbReference>
<dbReference type="EC" id="2.6.1.101" evidence="1"/>
<dbReference type="Gene3D" id="3.90.1150.10">
    <property type="entry name" value="Aspartate Aminotransferase, domain 1"/>
    <property type="match status" value="1"/>
</dbReference>
<dbReference type="GO" id="GO:0008483">
    <property type="term" value="F:transaminase activity"/>
    <property type="evidence" value="ECO:0007669"/>
    <property type="project" value="UniProtKB-KW"/>
</dbReference>
<accession>A0A1J5RAE0</accession>